<dbReference type="EMBL" id="CP003040">
    <property type="protein sequence ID" value="AEN96447.1"/>
    <property type="molecule type" value="Genomic_DNA"/>
</dbReference>
<reference evidence="1 2" key="1">
    <citation type="journal article" date="2015" name="Genome Announc.">
        <title>Complete genome sequence of the human gut symbiont Roseburia hominis.</title>
        <authorList>
            <person name="Travis A.J."/>
            <person name="Kelly D."/>
            <person name="Flint H.J."/>
            <person name="Aminov R.I."/>
        </authorList>
    </citation>
    <scope>NUCLEOTIDE SEQUENCE [LARGE SCALE GENOMIC DNA]</scope>
    <source>
        <strain evidence="2">DSM 16839 / JCM 17582 / NCIMB 14029 / A2-183</strain>
    </source>
</reference>
<accession>G2T2R4</accession>
<dbReference type="AlphaFoldDB" id="G2T2R4"/>
<dbReference type="HOGENOM" id="CLU_3204754_0_0_9"/>
<name>G2T2R4_ROSHA</name>
<keyword evidence="2" id="KW-1185">Reference proteome</keyword>
<protein>
    <submittedName>
        <fullName evidence="1">Uncharacterized protein</fullName>
    </submittedName>
</protein>
<dbReference type="KEGG" id="rho:RHOM_06650"/>
<dbReference type="Proteomes" id="UP000008178">
    <property type="component" value="Chromosome"/>
</dbReference>
<proteinExistence type="predicted"/>
<organism evidence="1 2">
    <name type="scientific">Roseburia hominis (strain DSM 16839 / JCM 17582 / NCIMB 14029 / A2-183)</name>
    <dbReference type="NCBI Taxonomy" id="585394"/>
    <lineage>
        <taxon>Bacteria</taxon>
        <taxon>Bacillati</taxon>
        <taxon>Bacillota</taxon>
        <taxon>Clostridia</taxon>
        <taxon>Lachnospirales</taxon>
        <taxon>Lachnospiraceae</taxon>
        <taxon>Roseburia</taxon>
    </lineage>
</organism>
<sequence length="45" mass="5318">MLNMMGNKEKRVWRGYFCRTDPFEKDAGTKIRTESQIKPGKRKGK</sequence>
<evidence type="ECO:0000313" key="1">
    <source>
        <dbReference type="EMBL" id="AEN96447.1"/>
    </source>
</evidence>
<gene>
    <name evidence="1" type="ordered locus">RHOM_06650</name>
</gene>
<evidence type="ECO:0000313" key="2">
    <source>
        <dbReference type="Proteomes" id="UP000008178"/>
    </source>
</evidence>